<dbReference type="PROSITE" id="PS00108">
    <property type="entry name" value="PROTEIN_KINASE_ST"/>
    <property type="match status" value="1"/>
</dbReference>
<dbReference type="InterPro" id="IPR011009">
    <property type="entry name" value="Kinase-like_dom_sf"/>
</dbReference>
<dbReference type="VEuPathDB" id="TriTrypDB:BSAL_78095"/>
<proteinExistence type="predicted"/>
<dbReference type="Gene3D" id="3.80.10.10">
    <property type="entry name" value="Ribonuclease Inhibitor"/>
    <property type="match status" value="1"/>
</dbReference>
<feature type="compositionally biased region" description="Acidic residues" evidence="10">
    <location>
        <begin position="1503"/>
        <end position="1533"/>
    </location>
</feature>
<dbReference type="SUPFAM" id="SSF56112">
    <property type="entry name" value="Protein kinase-like (PK-like)"/>
    <property type="match status" value="1"/>
</dbReference>
<feature type="transmembrane region" description="Helical" evidence="11">
    <location>
        <begin position="1413"/>
        <end position="1436"/>
    </location>
</feature>
<evidence type="ECO:0000256" key="9">
    <source>
        <dbReference type="PROSITE-ProRule" id="PRU10141"/>
    </source>
</evidence>
<feature type="region of interest" description="Disordered" evidence="10">
    <location>
        <begin position="861"/>
        <end position="880"/>
    </location>
</feature>
<evidence type="ECO:0000313" key="13">
    <source>
        <dbReference type="EMBL" id="CUG35280.1"/>
    </source>
</evidence>
<dbReference type="PROSITE" id="PS00107">
    <property type="entry name" value="PROTEIN_KINASE_ATP"/>
    <property type="match status" value="1"/>
</dbReference>
<evidence type="ECO:0000256" key="3">
    <source>
        <dbReference type="ARBA" id="ARBA00022679"/>
    </source>
</evidence>
<dbReference type="InterPro" id="IPR008271">
    <property type="entry name" value="Ser/Thr_kinase_AS"/>
</dbReference>
<feature type="region of interest" description="Disordered" evidence="10">
    <location>
        <begin position="230"/>
        <end position="258"/>
    </location>
</feature>
<keyword evidence="5 13" id="KW-0418">Kinase</keyword>
<dbReference type="InterPro" id="IPR017441">
    <property type="entry name" value="Protein_kinase_ATP_BS"/>
</dbReference>
<evidence type="ECO:0000313" key="14">
    <source>
        <dbReference type="Proteomes" id="UP000051952"/>
    </source>
</evidence>
<feature type="binding site" evidence="9">
    <location>
        <position position="158"/>
    </location>
    <ligand>
        <name>ATP</name>
        <dbReference type="ChEBI" id="CHEBI:30616"/>
    </ligand>
</feature>
<keyword evidence="4 9" id="KW-0547">Nucleotide-binding</keyword>
<feature type="compositionally biased region" description="Polar residues" evidence="10">
    <location>
        <begin position="870"/>
        <end position="880"/>
    </location>
</feature>
<feature type="transmembrane region" description="Helical" evidence="11">
    <location>
        <begin position="1448"/>
        <end position="1475"/>
    </location>
</feature>
<feature type="region of interest" description="Disordered" evidence="10">
    <location>
        <begin position="1490"/>
        <end position="1536"/>
    </location>
</feature>
<name>A0A0S4J3Q5_BODSA</name>
<dbReference type="FunFam" id="3.30.200.20:FF:000042">
    <property type="entry name" value="Aurora kinase A"/>
    <property type="match status" value="1"/>
</dbReference>
<evidence type="ECO:0000256" key="7">
    <source>
        <dbReference type="ARBA" id="ARBA00047899"/>
    </source>
</evidence>
<gene>
    <name evidence="13" type="ORF">BSAL_78095</name>
</gene>
<dbReference type="EMBL" id="CYKH01000766">
    <property type="protein sequence ID" value="CUG35280.1"/>
    <property type="molecule type" value="Genomic_DNA"/>
</dbReference>
<dbReference type="GO" id="GO:0004674">
    <property type="term" value="F:protein serine/threonine kinase activity"/>
    <property type="evidence" value="ECO:0007669"/>
    <property type="project" value="UniProtKB-KW"/>
</dbReference>
<feature type="compositionally biased region" description="Polar residues" evidence="10">
    <location>
        <begin position="65"/>
        <end position="93"/>
    </location>
</feature>
<dbReference type="PROSITE" id="PS50011">
    <property type="entry name" value="PROTEIN_KINASE_DOM"/>
    <property type="match status" value="1"/>
</dbReference>
<feature type="region of interest" description="Disordered" evidence="10">
    <location>
        <begin position="321"/>
        <end position="355"/>
    </location>
</feature>
<evidence type="ECO:0000256" key="11">
    <source>
        <dbReference type="SAM" id="Phobius"/>
    </source>
</evidence>
<keyword evidence="6 9" id="KW-0067">ATP-binding</keyword>
<dbReference type="CDD" id="cd05123">
    <property type="entry name" value="STKc_AGC"/>
    <property type="match status" value="1"/>
</dbReference>
<sequence length="1649" mass="177111">MGSIFSKLCPDDSHENTQKKTDGNAQQDVTTASMRTKDGAEEPLLRQTTDEAREDYRAYSPRESGVSNTAGAGGRSSNSIKKQPNHSNATNTTDGEHHHTTRTSEVLKNHKSFQTRSGGSAAKSLKDYELLAFLGQGSFAEVTLARHKSTRQLFAIKKISKRKIKEAGSVEQTFTERQILASLKHPFLVRLHQAFQSASDLYFVLQFAHGGDFRTFLQMFRADTLPRHPALQSQHQHSDATTTRDNGCHHTTMSSLSSQKDGCLPLDYVFFYAVEVAIALIHLHEHGFIYRDLKPENILMQRDGHIMLTDFGVAKQYMTVTEAQQQKQQQQHRNRSSTNGHVGGPPRSDEQERKENFVGTREYMSPEILQGAPHDKQTDWWSYGCWLHEMAVGRGPFDGARSEYELYQNVVETPDLEEKVRSGMLSCCVLPMTTTSHATPPSLFSSPASTDGFPSSADQTVQHHRDPSELNGTAAAVASSSVANDSLVMEMARKERNAEVCENLMSLIVHLLCRDPSRRLGGPAVLEHPFFRLPCWQSRFDCFAPTTTVSVADGGEIRLTVEKFTAKVVEPPYIPRLRGNEDLHCFPCAVACSESCFATKAKRAAATLQNNDHENNEHDNLPCDGNQLSGTLPASYATLAGGLVFSNNRFRGTIPAAWSNMTRVSSVTLSSNCLVGPMPVGLSSIITVCNTKVMGGRIPSGCSGSNLWPSGCDSFYTKTDEPTTSATATATPDGQSASMTLSISRSLSASLSFSVTKSVSDAHTTTVTDSVTAASVTDNATLTIDQTATYYSRRLTSTVSSAHSTTLSSSHTAPTISRGASLSSSATRSSTLAASSTLPASKSIMTHSITRSLQVTRASTPLTASASASHEVSSTPSMQLHPTTTLLITLTKSLSESKTRSTSTTVMASNTRSLTHSMRLLPTTTLLVTLTKSLSESKTRNASTTVMASNTWSLSQSNSATLSNNHGHHDASICEVVDGNRADDLFSTIVYDNATITALFYKRSEQNRTTILLSAAKSAALKQQGQLSVSLVLRKHVYLQRPLAGKRIMLGTNGLSAIASAMSPSVIDIQLVTSGSQYLDLVTTMQLPLSNLDGVCILSSGAAAVQIDFVLTPTIVTALSVMQSVSSIVGPASAASASPASAIAVTRLAILQALLSCNVVATADGGNSLIGLSLGPVAGGYMRGAVVGNIFIVVCFVAATGLLLLGFMLYGRMAHGHPFHRTVGALQATFHVPGVLMLPIAAVCQPTLTASVQLIAMQPVAGDRLFGILGVVAVLLLMLPFTVAVLCTFCLELSTGSAEEQQMSTVPLKDHATWGKVLYLKAILFQRRARWVPRSQDAAAVRWKQQFGPIFADSATWWFPLVDMWISAAVGVVGGVTLNQTSVCRGQLLFVGLVYLASFMLQLFLVQPIRFIVRIYCASVQLLGVISCIAVAAALYQGVEAETTSVLVASYSMLLIAAISTLKSFTDCVALGIAFPSTVRKAQTRIASLPSSCSSLPPSPLDLPDEDIVVDDLDDEDGAPPPPPEEEVDDDDHPFDAGKRRAAFRSFLYSDDADAPLDFLQHIPVASRESGFVGSGSMHSEDMRNDDDEDAVDVLAGLDLSPISISTGGGGSATTTTMRDRAINPLLGETALPATTNDAFERGREPSLF</sequence>
<dbReference type="InterPro" id="IPR000719">
    <property type="entry name" value="Prot_kinase_dom"/>
</dbReference>
<feature type="domain" description="Protein kinase" evidence="12">
    <location>
        <begin position="128"/>
        <end position="531"/>
    </location>
</feature>
<feature type="transmembrane region" description="Helical" evidence="11">
    <location>
        <begin position="1357"/>
        <end position="1376"/>
    </location>
</feature>
<dbReference type="InterPro" id="IPR032675">
    <property type="entry name" value="LRR_dom_sf"/>
</dbReference>
<feature type="compositionally biased region" description="Basic and acidic residues" evidence="10">
    <location>
        <begin position="9"/>
        <end position="22"/>
    </location>
</feature>
<keyword evidence="3" id="KW-0808">Transferase</keyword>
<feature type="transmembrane region" description="Helical" evidence="11">
    <location>
        <begin position="1223"/>
        <end position="1248"/>
    </location>
</feature>
<feature type="compositionally biased region" description="Polar residues" evidence="10">
    <location>
        <begin position="443"/>
        <end position="460"/>
    </location>
</feature>
<protein>
    <recommendedName>
        <fullName evidence="1">non-specific serine/threonine protein kinase</fullName>
        <ecNumber evidence="1">2.7.11.1</ecNumber>
    </recommendedName>
</protein>
<dbReference type="Proteomes" id="UP000051952">
    <property type="component" value="Unassembled WGS sequence"/>
</dbReference>
<reference evidence="14" key="1">
    <citation type="submission" date="2015-09" db="EMBL/GenBank/DDBJ databases">
        <authorList>
            <consortium name="Pathogen Informatics"/>
        </authorList>
    </citation>
    <scope>NUCLEOTIDE SEQUENCE [LARGE SCALE GENOMIC DNA]</scope>
    <source>
        <strain evidence="14">Lake Konstanz</strain>
    </source>
</reference>
<feature type="compositionally biased region" description="Low complexity" evidence="10">
    <location>
        <begin position="801"/>
        <end position="813"/>
    </location>
</feature>
<feature type="region of interest" description="Disordered" evidence="10">
    <location>
        <begin position="1"/>
        <end position="119"/>
    </location>
</feature>
<feature type="transmembrane region" description="Helical" evidence="11">
    <location>
        <begin position="1388"/>
        <end position="1406"/>
    </location>
</feature>
<feature type="compositionally biased region" description="Polar residues" evidence="10">
    <location>
        <begin position="231"/>
        <end position="258"/>
    </location>
</feature>
<evidence type="ECO:0000256" key="10">
    <source>
        <dbReference type="SAM" id="MobiDB-lite"/>
    </source>
</evidence>
<feature type="region of interest" description="Disordered" evidence="10">
    <location>
        <begin position="801"/>
        <end position="824"/>
    </location>
</feature>
<comment type="catalytic activity">
    <reaction evidence="7">
        <text>L-threonyl-[protein] + ATP = O-phospho-L-threonyl-[protein] + ADP + H(+)</text>
        <dbReference type="Rhea" id="RHEA:46608"/>
        <dbReference type="Rhea" id="RHEA-COMP:11060"/>
        <dbReference type="Rhea" id="RHEA-COMP:11605"/>
        <dbReference type="ChEBI" id="CHEBI:15378"/>
        <dbReference type="ChEBI" id="CHEBI:30013"/>
        <dbReference type="ChEBI" id="CHEBI:30616"/>
        <dbReference type="ChEBI" id="CHEBI:61977"/>
        <dbReference type="ChEBI" id="CHEBI:456216"/>
        <dbReference type="EC" id="2.7.11.1"/>
    </reaction>
</comment>
<keyword evidence="11" id="KW-0812">Transmembrane</keyword>
<evidence type="ECO:0000256" key="6">
    <source>
        <dbReference type="ARBA" id="ARBA00022840"/>
    </source>
</evidence>
<evidence type="ECO:0000256" key="1">
    <source>
        <dbReference type="ARBA" id="ARBA00012513"/>
    </source>
</evidence>
<feature type="compositionally biased region" description="Basic and acidic residues" evidence="10">
    <location>
        <begin position="35"/>
        <end position="57"/>
    </location>
</feature>
<evidence type="ECO:0000256" key="4">
    <source>
        <dbReference type="ARBA" id="ARBA00022741"/>
    </source>
</evidence>
<keyword evidence="11" id="KW-1133">Transmembrane helix</keyword>
<dbReference type="PANTHER" id="PTHR24356:SF407">
    <property type="entry name" value="RAC SERINE_THREONINE-PROTEIN KINASE"/>
    <property type="match status" value="1"/>
</dbReference>
<dbReference type="OrthoDB" id="243301at2759"/>
<keyword evidence="14" id="KW-1185">Reference proteome</keyword>
<keyword evidence="11" id="KW-0472">Membrane</keyword>
<evidence type="ECO:0000256" key="8">
    <source>
        <dbReference type="ARBA" id="ARBA00048679"/>
    </source>
</evidence>
<keyword evidence="2" id="KW-0723">Serine/threonine-protein kinase</keyword>
<comment type="catalytic activity">
    <reaction evidence="8">
        <text>L-seryl-[protein] + ATP = O-phospho-L-seryl-[protein] + ADP + H(+)</text>
        <dbReference type="Rhea" id="RHEA:17989"/>
        <dbReference type="Rhea" id="RHEA-COMP:9863"/>
        <dbReference type="Rhea" id="RHEA-COMP:11604"/>
        <dbReference type="ChEBI" id="CHEBI:15378"/>
        <dbReference type="ChEBI" id="CHEBI:29999"/>
        <dbReference type="ChEBI" id="CHEBI:30616"/>
        <dbReference type="ChEBI" id="CHEBI:83421"/>
        <dbReference type="ChEBI" id="CHEBI:456216"/>
        <dbReference type="EC" id="2.7.11.1"/>
    </reaction>
</comment>
<feature type="transmembrane region" description="Helical" evidence="11">
    <location>
        <begin position="1268"/>
        <end position="1291"/>
    </location>
</feature>
<dbReference type="Pfam" id="PF00069">
    <property type="entry name" value="Pkinase"/>
    <property type="match status" value="1"/>
</dbReference>
<dbReference type="PANTHER" id="PTHR24356">
    <property type="entry name" value="SERINE/THREONINE-PROTEIN KINASE"/>
    <property type="match status" value="1"/>
</dbReference>
<feature type="transmembrane region" description="Helical" evidence="11">
    <location>
        <begin position="1190"/>
        <end position="1211"/>
    </location>
</feature>
<dbReference type="InterPro" id="IPR045270">
    <property type="entry name" value="STKc_AGC"/>
</dbReference>
<dbReference type="Gene3D" id="3.30.200.20">
    <property type="entry name" value="Phosphorylase Kinase, domain 1"/>
    <property type="match status" value="1"/>
</dbReference>
<dbReference type="EC" id="2.7.11.1" evidence="1"/>
<accession>A0A0S4J3Q5</accession>
<evidence type="ECO:0000259" key="12">
    <source>
        <dbReference type="PROSITE" id="PS50011"/>
    </source>
</evidence>
<dbReference type="InterPro" id="IPR050236">
    <property type="entry name" value="Ser_Thr_kinase_AGC"/>
</dbReference>
<dbReference type="GO" id="GO:0005524">
    <property type="term" value="F:ATP binding"/>
    <property type="evidence" value="ECO:0007669"/>
    <property type="project" value="UniProtKB-UniRule"/>
</dbReference>
<dbReference type="Gene3D" id="1.10.510.10">
    <property type="entry name" value="Transferase(Phosphotransferase) domain 1"/>
    <property type="match status" value="1"/>
</dbReference>
<feature type="compositionally biased region" description="Polar residues" evidence="10">
    <location>
        <begin position="23"/>
        <end position="34"/>
    </location>
</feature>
<evidence type="ECO:0000256" key="2">
    <source>
        <dbReference type="ARBA" id="ARBA00022527"/>
    </source>
</evidence>
<dbReference type="SUPFAM" id="SSF52058">
    <property type="entry name" value="L domain-like"/>
    <property type="match status" value="1"/>
</dbReference>
<evidence type="ECO:0000256" key="5">
    <source>
        <dbReference type="ARBA" id="ARBA00022777"/>
    </source>
</evidence>
<dbReference type="GO" id="GO:0035556">
    <property type="term" value="P:intracellular signal transduction"/>
    <property type="evidence" value="ECO:0007669"/>
    <property type="project" value="TreeGrafter"/>
</dbReference>
<feature type="region of interest" description="Disordered" evidence="10">
    <location>
        <begin position="443"/>
        <end position="466"/>
    </location>
</feature>
<dbReference type="SMART" id="SM00220">
    <property type="entry name" value="S_TKc"/>
    <property type="match status" value="1"/>
</dbReference>
<organism evidence="13 14">
    <name type="scientific">Bodo saltans</name>
    <name type="common">Flagellated protozoan</name>
    <dbReference type="NCBI Taxonomy" id="75058"/>
    <lineage>
        <taxon>Eukaryota</taxon>
        <taxon>Discoba</taxon>
        <taxon>Euglenozoa</taxon>
        <taxon>Kinetoplastea</taxon>
        <taxon>Metakinetoplastina</taxon>
        <taxon>Eubodonida</taxon>
        <taxon>Bodonidae</taxon>
        <taxon>Bodo</taxon>
    </lineage>
</organism>